<dbReference type="InterPro" id="IPR000850">
    <property type="entry name" value="Adenylat/UMP-CMP_kin"/>
</dbReference>
<dbReference type="GO" id="GO:0046039">
    <property type="term" value="P:GTP metabolic process"/>
    <property type="evidence" value="ECO:0007669"/>
    <property type="project" value="UniProtKB-UniRule"/>
</dbReference>
<dbReference type="GO" id="GO:0005759">
    <property type="term" value="C:mitochondrial matrix"/>
    <property type="evidence" value="ECO:0007669"/>
    <property type="project" value="UniProtKB-SubCell"/>
</dbReference>
<dbReference type="InterPro" id="IPR006259">
    <property type="entry name" value="Adenyl_kin_sub"/>
</dbReference>
<dbReference type="GO" id="GO:0006172">
    <property type="term" value="P:ADP biosynthetic process"/>
    <property type="evidence" value="ECO:0007669"/>
    <property type="project" value="UniProtKB-UniRule"/>
</dbReference>
<proteinExistence type="inferred from homology"/>
<evidence type="ECO:0000256" key="6">
    <source>
        <dbReference type="ARBA" id="ARBA00023134"/>
    </source>
</evidence>
<organism evidence="9 10">
    <name type="scientific">Parasitella parasitica</name>
    <dbReference type="NCBI Taxonomy" id="35722"/>
    <lineage>
        <taxon>Eukaryota</taxon>
        <taxon>Fungi</taxon>
        <taxon>Fungi incertae sedis</taxon>
        <taxon>Mucoromycota</taxon>
        <taxon>Mucoromycotina</taxon>
        <taxon>Mucoromycetes</taxon>
        <taxon>Mucorales</taxon>
        <taxon>Mucorineae</taxon>
        <taxon>Mucoraceae</taxon>
        <taxon>Parasitella</taxon>
    </lineage>
</organism>
<keyword evidence="10" id="KW-1185">Reference proteome</keyword>
<dbReference type="SUPFAM" id="SSF52540">
    <property type="entry name" value="P-loop containing nucleoside triphosphate hydrolases"/>
    <property type="match status" value="1"/>
</dbReference>
<dbReference type="PANTHER" id="PTHR23359">
    <property type="entry name" value="NUCLEOTIDE KINASE"/>
    <property type="match status" value="1"/>
</dbReference>
<dbReference type="Pfam" id="PF05191">
    <property type="entry name" value="ADK_lid"/>
    <property type="match status" value="1"/>
</dbReference>
<feature type="binding site" evidence="7">
    <location>
        <position position="120"/>
    </location>
    <ligand>
        <name>AMP</name>
        <dbReference type="ChEBI" id="CHEBI:456215"/>
    </ligand>
</feature>
<evidence type="ECO:0000313" key="9">
    <source>
        <dbReference type="EMBL" id="CEP14291.1"/>
    </source>
</evidence>
<feature type="region of interest" description="LID" evidence="7">
    <location>
        <begin position="154"/>
        <end position="191"/>
    </location>
</feature>
<feature type="binding site" evidence="7">
    <location>
        <begin position="164"/>
        <end position="165"/>
    </location>
    <ligand>
        <name>GTP</name>
        <dbReference type="ChEBI" id="CHEBI:37565"/>
    </ligand>
</feature>
<dbReference type="NCBIfam" id="TIGR01351">
    <property type="entry name" value="adk"/>
    <property type="match status" value="1"/>
</dbReference>
<keyword evidence="4 7" id="KW-0418">Kinase</keyword>
<keyword evidence="3 7" id="KW-0547">Nucleotide-binding</keyword>
<keyword evidence="5 7" id="KW-0496">Mitochondrion</keyword>
<dbReference type="PRINTS" id="PR00094">
    <property type="entry name" value="ADENYLTKNASE"/>
</dbReference>
<feature type="binding site" evidence="7">
    <location>
        <position position="199"/>
    </location>
    <ligand>
        <name>AMP</name>
        <dbReference type="ChEBI" id="CHEBI:456215"/>
    </ligand>
</feature>
<dbReference type="OrthoDB" id="439792at2759"/>
<comment type="function">
    <text evidence="7">Involved in maintaining the homeostasis of cellular nucleotides by catalyzing the interconversion of nucleoside phosphates. Has GTP:AMP phosphotransferase and ITP:AMP phosphotransferase activities.</text>
</comment>
<dbReference type="EMBL" id="LN731111">
    <property type="protein sequence ID" value="CEP14291.1"/>
    <property type="molecule type" value="Genomic_DNA"/>
</dbReference>
<dbReference type="GO" id="GO:0046041">
    <property type="term" value="P:ITP metabolic process"/>
    <property type="evidence" value="ECO:0007669"/>
    <property type="project" value="UniProtKB-UniRule"/>
</dbReference>
<feature type="binding site" evidence="7">
    <location>
        <begin position="86"/>
        <end position="88"/>
    </location>
    <ligand>
        <name>AMP</name>
        <dbReference type="ChEBI" id="CHEBI:456215"/>
    </ligand>
</feature>
<comment type="catalytic activity">
    <reaction evidence="7">
        <text>a ribonucleoside 5'-triphosphate + AMP = a ribonucleoside 5'-diphosphate + ADP</text>
        <dbReference type="Rhea" id="RHEA:13749"/>
        <dbReference type="ChEBI" id="CHEBI:57930"/>
        <dbReference type="ChEBI" id="CHEBI:61557"/>
        <dbReference type="ChEBI" id="CHEBI:456215"/>
        <dbReference type="ChEBI" id="CHEBI:456216"/>
        <dbReference type="EC" id="2.7.4.10"/>
    </reaction>
</comment>
<feature type="binding site" evidence="7">
    <location>
        <position position="65"/>
    </location>
    <ligand>
        <name>AMP</name>
        <dbReference type="ChEBI" id="CHEBI:456215"/>
    </ligand>
</feature>
<name>A0A0B7NH97_9FUNG</name>
<dbReference type="GO" id="GO:0046899">
    <property type="term" value="F:nucleoside triphosphate adenylate kinase activity"/>
    <property type="evidence" value="ECO:0007669"/>
    <property type="project" value="UniProtKB-UniRule"/>
</dbReference>
<evidence type="ECO:0000256" key="2">
    <source>
        <dbReference type="ARBA" id="ARBA00022679"/>
    </source>
</evidence>
<dbReference type="InterPro" id="IPR033690">
    <property type="entry name" value="Adenylat_kinase_CS"/>
</dbReference>
<dbReference type="GO" id="GO:0004017">
    <property type="term" value="F:AMP kinase activity"/>
    <property type="evidence" value="ECO:0007669"/>
    <property type="project" value="InterPro"/>
</dbReference>
<dbReference type="GO" id="GO:0046033">
    <property type="term" value="P:AMP metabolic process"/>
    <property type="evidence" value="ECO:0007669"/>
    <property type="project" value="UniProtKB-UniRule"/>
</dbReference>
<feature type="binding site" evidence="7">
    <location>
        <begin position="39"/>
        <end position="44"/>
    </location>
    <ligand>
        <name>GTP</name>
        <dbReference type="ChEBI" id="CHEBI:37565"/>
    </ligand>
</feature>
<dbReference type="HAMAP" id="MF_00235">
    <property type="entry name" value="Adenylate_kinase_Adk"/>
    <property type="match status" value="1"/>
</dbReference>
<gene>
    <name evidence="9" type="primary">PARPA_08462.1 scaffold 33036</name>
    <name evidence="7" type="synonym">ADK2</name>
</gene>
<dbReference type="CDD" id="cd01428">
    <property type="entry name" value="ADK"/>
    <property type="match status" value="1"/>
</dbReference>
<evidence type="ECO:0000313" key="10">
    <source>
        <dbReference type="Proteomes" id="UP000054107"/>
    </source>
</evidence>
<comment type="subunit">
    <text evidence="7">Monomer.</text>
</comment>
<feature type="binding site" evidence="7">
    <location>
        <begin position="113"/>
        <end position="116"/>
    </location>
    <ligand>
        <name>AMP</name>
        <dbReference type="ChEBI" id="CHEBI:456215"/>
    </ligand>
</feature>
<dbReference type="PROSITE" id="PS00113">
    <property type="entry name" value="ADENYLATE_KINASE"/>
    <property type="match status" value="1"/>
</dbReference>
<dbReference type="STRING" id="35722.A0A0B7NH97"/>
<evidence type="ECO:0000256" key="4">
    <source>
        <dbReference type="ARBA" id="ARBA00022777"/>
    </source>
</evidence>
<sequence>MFRNLTQTIKFTNKHIRTFHDCPTNAIQPLRLLLIGCPGSGKGTQSSRLEKNFGVAHLSSGDLLRRNITEQTSLGKQAQQYVSDGKLVPDDLLISLIDSELLNVGNTNWLLDGFPRTIGQAEALDATLNKLMQPLNLVINLQVPEDVILQRIMDRWVHIPSGRVYNLSYNPPRVSGLDDITGEPLSKRPDDKPEVFKVRLDQHQAMATPLLNHYQHVVVNVKGSTSEEIYPQIESEIVNRLGVLPGDMPEAFSIASLRQRFQHSATAKEAMSSSAFVDDSDEEVEKIAAGASN</sequence>
<comment type="similarity">
    <text evidence="7">Belongs to the adenylate kinase family. AK3 subfamily.</text>
</comment>
<dbReference type="GO" id="GO:0005525">
    <property type="term" value="F:GTP binding"/>
    <property type="evidence" value="ECO:0007669"/>
    <property type="project" value="UniProtKB-KW"/>
</dbReference>
<feature type="binding site" evidence="7">
    <location>
        <position position="226"/>
    </location>
    <ligand>
        <name>GTP</name>
        <dbReference type="ChEBI" id="CHEBI:37565"/>
    </ligand>
</feature>
<feature type="binding site" evidence="7">
    <location>
        <position position="155"/>
    </location>
    <ligand>
        <name>GTP</name>
        <dbReference type="ChEBI" id="CHEBI:37565"/>
    </ligand>
</feature>
<keyword evidence="2 7" id="KW-0808">Transferase</keyword>
<dbReference type="Pfam" id="PF00406">
    <property type="entry name" value="ADK"/>
    <property type="match status" value="1"/>
</dbReference>
<dbReference type="InterPro" id="IPR028586">
    <property type="entry name" value="AK3/Ak4_mitochondrial"/>
</dbReference>
<dbReference type="HAMAP" id="MF_03169">
    <property type="entry name" value="Adenylate_kinase_AK3"/>
    <property type="match status" value="1"/>
</dbReference>
<feature type="binding site" evidence="7">
    <location>
        <position position="60"/>
    </location>
    <ligand>
        <name>AMP</name>
        <dbReference type="ChEBI" id="CHEBI:456215"/>
    </ligand>
</feature>
<dbReference type="InterPro" id="IPR027417">
    <property type="entry name" value="P-loop_NTPase"/>
</dbReference>
<dbReference type="Proteomes" id="UP000054107">
    <property type="component" value="Unassembled WGS sequence"/>
</dbReference>
<dbReference type="AlphaFoldDB" id="A0A0B7NH97"/>
<comment type="domain">
    <text evidence="7">Consists of three domains, a large central CORE domain and two small peripheral domains, NMPbind and LID, which undergo movements during catalysis. The LID domain closes over the site of phosphoryl transfer upon GTP binding. Assembling and dissambling the active center during each catalytic cycle provides an effective means to prevent GTP hydrolysis.</text>
</comment>
<evidence type="ECO:0000256" key="3">
    <source>
        <dbReference type="ARBA" id="ARBA00022741"/>
    </source>
</evidence>
<accession>A0A0B7NH97</accession>
<dbReference type="GO" id="GO:0005524">
    <property type="term" value="F:ATP binding"/>
    <property type="evidence" value="ECO:0007669"/>
    <property type="project" value="InterPro"/>
</dbReference>
<protein>
    <recommendedName>
        <fullName evidence="7">GTP:AMP phosphotransferase, mitochondrial</fullName>
        <ecNumber evidence="7">2.7.4.10</ecNumber>
    </recommendedName>
    <alternativeName>
        <fullName evidence="7">Adenylate kinase 3</fullName>
        <shortName evidence="7">AK 3</shortName>
    </alternativeName>
</protein>
<dbReference type="EC" id="2.7.4.10" evidence="7"/>
<evidence type="ECO:0000256" key="1">
    <source>
        <dbReference type="ARBA" id="ARBA00004305"/>
    </source>
</evidence>
<keyword evidence="6 7" id="KW-0342">GTP-binding</keyword>
<evidence type="ECO:0000256" key="5">
    <source>
        <dbReference type="ARBA" id="ARBA00023128"/>
    </source>
</evidence>
<dbReference type="FunFam" id="3.40.50.300:FF:000106">
    <property type="entry name" value="Adenylate kinase mitochondrial"/>
    <property type="match status" value="1"/>
</dbReference>
<dbReference type="InterPro" id="IPR007862">
    <property type="entry name" value="Adenylate_kinase_lid-dom"/>
</dbReference>
<evidence type="ECO:0000256" key="7">
    <source>
        <dbReference type="HAMAP-Rule" id="MF_03169"/>
    </source>
</evidence>
<comment type="subcellular location">
    <subcellularLocation>
        <location evidence="1 7">Mitochondrion matrix</location>
    </subcellularLocation>
</comment>
<feature type="domain" description="Adenylate kinase active site lid" evidence="8">
    <location>
        <begin position="155"/>
        <end position="190"/>
    </location>
</feature>
<evidence type="ECO:0000259" key="8">
    <source>
        <dbReference type="Pfam" id="PF05191"/>
    </source>
</evidence>
<reference evidence="9 10" key="1">
    <citation type="submission" date="2014-09" db="EMBL/GenBank/DDBJ databases">
        <authorList>
            <person name="Ellenberger Sabrina"/>
        </authorList>
    </citation>
    <scope>NUCLEOTIDE SEQUENCE [LARGE SCALE GENOMIC DNA]</scope>
    <source>
        <strain evidence="9 10">CBS 412.66</strain>
    </source>
</reference>
<feature type="binding site" evidence="7">
    <location>
        <position position="188"/>
    </location>
    <ligand>
        <name>AMP</name>
        <dbReference type="ChEBI" id="CHEBI:456215"/>
    </ligand>
</feature>
<feature type="region of interest" description="NMPbind" evidence="7">
    <location>
        <begin position="59"/>
        <end position="88"/>
    </location>
</feature>
<dbReference type="Gene3D" id="3.40.50.300">
    <property type="entry name" value="P-loop containing nucleotide triphosphate hydrolases"/>
    <property type="match status" value="1"/>
</dbReference>